<dbReference type="RefSeq" id="WP_221179265.1">
    <property type="nucleotide sequence ID" value="NZ_MOBP01000012.1"/>
</dbReference>
<name>A0A423KG63_9PSED</name>
<reference evidence="1 2" key="1">
    <citation type="submission" date="2016-10" db="EMBL/GenBank/DDBJ databases">
        <title>Comparative genome analysis of multiple Pseudomonas spp. focuses on biocontrol and plant growth promoting traits.</title>
        <authorList>
            <person name="Tao X.-Y."/>
            <person name="Taylor C.G."/>
        </authorList>
    </citation>
    <scope>NUCLEOTIDE SEQUENCE [LARGE SCALE GENOMIC DNA]</scope>
    <source>
        <strain evidence="1 2">39A2</strain>
    </source>
</reference>
<proteinExistence type="predicted"/>
<accession>A0A423KG63</accession>
<gene>
    <name evidence="1" type="ORF">BK665_18245</name>
</gene>
<sequence>MRMAEPDVQISVSAEASLVGEIRKGLLEVAFVALCCSEIYKLVQPALHITLSFDGQVEQVKGASGRLL</sequence>
<dbReference type="Proteomes" id="UP000283627">
    <property type="component" value="Unassembled WGS sequence"/>
</dbReference>
<dbReference type="EMBL" id="MOBP01000012">
    <property type="protein sequence ID" value="RON51806.1"/>
    <property type="molecule type" value="Genomic_DNA"/>
</dbReference>
<comment type="caution">
    <text evidence="1">The sequence shown here is derived from an EMBL/GenBank/DDBJ whole genome shotgun (WGS) entry which is preliminary data.</text>
</comment>
<dbReference type="AlphaFoldDB" id="A0A423KG63"/>
<organism evidence="1 2">
    <name type="scientific">Pseudomonas frederiksbergensis</name>
    <dbReference type="NCBI Taxonomy" id="104087"/>
    <lineage>
        <taxon>Bacteria</taxon>
        <taxon>Pseudomonadati</taxon>
        <taxon>Pseudomonadota</taxon>
        <taxon>Gammaproteobacteria</taxon>
        <taxon>Pseudomonadales</taxon>
        <taxon>Pseudomonadaceae</taxon>
        <taxon>Pseudomonas</taxon>
    </lineage>
</organism>
<protein>
    <submittedName>
        <fullName evidence="1">Uncharacterized protein</fullName>
    </submittedName>
</protein>
<evidence type="ECO:0000313" key="2">
    <source>
        <dbReference type="Proteomes" id="UP000283627"/>
    </source>
</evidence>
<evidence type="ECO:0000313" key="1">
    <source>
        <dbReference type="EMBL" id="RON51806.1"/>
    </source>
</evidence>